<dbReference type="OrthoDB" id="551633at2759"/>
<keyword evidence="8" id="KW-1185">Reference proteome</keyword>
<comment type="subcellular location">
    <subcellularLocation>
        <location evidence="1">Nucleus</location>
        <location evidence="1">Nucleolus</location>
    </subcellularLocation>
</comment>
<dbReference type="GO" id="GO:0019843">
    <property type="term" value="F:rRNA binding"/>
    <property type="evidence" value="ECO:0007669"/>
    <property type="project" value="TreeGrafter"/>
</dbReference>
<reference evidence="6" key="2">
    <citation type="submission" date="2019-06" db="EMBL/GenBank/DDBJ databases">
        <title>Genomics analysis of Aphanomyces spp. identifies a new class of oomycete effector associated with host adaptation.</title>
        <authorList>
            <person name="Gaulin E."/>
        </authorList>
    </citation>
    <scope>NUCLEOTIDE SEQUENCE</scope>
    <source>
        <strain evidence="6">CBS 578.67</strain>
    </source>
</reference>
<keyword evidence="3" id="KW-0175">Coiled coil</keyword>
<evidence type="ECO:0000256" key="1">
    <source>
        <dbReference type="ARBA" id="ARBA00004604"/>
    </source>
</evidence>
<evidence type="ECO:0000256" key="5">
    <source>
        <dbReference type="SAM" id="MobiDB-lite"/>
    </source>
</evidence>
<evidence type="ECO:0000256" key="4">
    <source>
        <dbReference type="ARBA" id="ARBA00023242"/>
    </source>
</evidence>
<dbReference type="AlphaFoldDB" id="A0A485LKQ5"/>
<proteinExistence type="inferred from homology"/>
<feature type="compositionally biased region" description="Basic residues" evidence="5">
    <location>
        <begin position="175"/>
        <end position="188"/>
    </location>
</feature>
<dbReference type="PANTHER" id="PTHR14577:SF0">
    <property type="entry name" value="NUCLEOLAR PROTEIN 12"/>
    <property type="match status" value="1"/>
</dbReference>
<gene>
    <name evidence="7" type="primary">Aste57867_22725</name>
    <name evidence="6" type="ORF">As57867_022655</name>
    <name evidence="7" type="ORF">ASTE57867_22725</name>
</gene>
<dbReference type="InterPro" id="IPR019186">
    <property type="entry name" value="Nucleolar_protein_12"/>
</dbReference>
<feature type="compositionally biased region" description="Basic residues" evidence="5">
    <location>
        <begin position="222"/>
        <end position="235"/>
    </location>
</feature>
<feature type="region of interest" description="Disordered" evidence="5">
    <location>
        <begin position="175"/>
        <end position="235"/>
    </location>
</feature>
<reference evidence="7 8" key="1">
    <citation type="submission" date="2019-03" db="EMBL/GenBank/DDBJ databases">
        <authorList>
            <person name="Gaulin E."/>
            <person name="Dumas B."/>
        </authorList>
    </citation>
    <scope>NUCLEOTIDE SEQUENCE [LARGE SCALE GENOMIC DNA]</scope>
    <source>
        <strain evidence="7">CBS 568.67</strain>
    </source>
</reference>
<accession>A0A485LKQ5</accession>
<dbReference type="EMBL" id="VJMH01007169">
    <property type="protein sequence ID" value="KAF0685366.1"/>
    <property type="molecule type" value="Genomic_DNA"/>
</dbReference>
<dbReference type="EMBL" id="CAADRA010007195">
    <property type="protein sequence ID" value="VFT99378.1"/>
    <property type="molecule type" value="Genomic_DNA"/>
</dbReference>
<sequence>MKPKGKSSNKKNKLVVTFDAEKRKDYLTGFHKRKQDRRRYGHDMEAFKKKKAQIEARKIRKAEQREMLAGLPEVANIKPAADPKGKAVVEFNDEHTQGKFGDVVTVTTSVGELQSDSEEELDDEVGRRDDDDETLTFIDDTQENELLLKALAKKKDRANRDAHLTLFQRVQQKRKGVALPTKRSKIKAAKANAKRNGGGKVVFKKGGKAGADTTDDKPDKRKGFHKTRKGSKHTA</sequence>
<evidence type="ECO:0000313" key="6">
    <source>
        <dbReference type="EMBL" id="KAF0685366.1"/>
    </source>
</evidence>
<protein>
    <submittedName>
        <fullName evidence="7">Aste57867_22725 protein</fullName>
    </submittedName>
</protein>
<dbReference type="GO" id="GO:0005730">
    <property type="term" value="C:nucleolus"/>
    <property type="evidence" value="ECO:0007669"/>
    <property type="project" value="UniProtKB-SubCell"/>
</dbReference>
<evidence type="ECO:0000256" key="2">
    <source>
        <dbReference type="ARBA" id="ARBA00007175"/>
    </source>
</evidence>
<evidence type="ECO:0000313" key="7">
    <source>
        <dbReference type="EMBL" id="VFT99378.1"/>
    </source>
</evidence>
<dbReference type="Proteomes" id="UP000332933">
    <property type="component" value="Unassembled WGS sequence"/>
</dbReference>
<comment type="similarity">
    <text evidence="2">Belongs to the RRP17 family.</text>
</comment>
<evidence type="ECO:0000256" key="3">
    <source>
        <dbReference type="ARBA" id="ARBA00023054"/>
    </source>
</evidence>
<name>A0A485LKQ5_9STRA</name>
<organism evidence="7 8">
    <name type="scientific">Aphanomyces stellatus</name>
    <dbReference type="NCBI Taxonomy" id="120398"/>
    <lineage>
        <taxon>Eukaryota</taxon>
        <taxon>Sar</taxon>
        <taxon>Stramenopiles</taxon>
        <taxon>Oomycota</taxon>
        <taxon>Saprolegniomycetes</taxon>
        <taxon>Saprolegniales</taxon>
        <taxon>Verrucalvaceae</taxon>
        <taxon>Aphanomyces</taxon>
    </lineage>
</organism>
<dbReference type="PANTHER" id="PTHR14577">
    <property type="entry name" value="NUCLEOLAR PROTEIN 12"/>
    <property type="match status" value="1"/>
</dbReference>
<keyword evidence="4" id="KW-0539">Nucleus</keyword>
<dbReference type="Pfam" id="PF09805">
    <property type="entry name" value="Nop25"/>
    <property type="match status" value="1"/>
</dbReference>
<evidence type="ECO:0000313" key="8">
    <source>
        <dbReference type="Proteomes" id="UP000332933"/>
    </source>
</evidence>